<reference evidence="1" key="2">
    <citation type="journal article" date="2015" name="Data Brief">
        <title>Shoot transcriptome of the giant reed, Arundo donax.</title>
        <authorList>
            <person name="Barrero R.A."/>
            <person name="Guerrero F.D."/>
            <person name="Moolhuijzen P."/>
            <person name="Goolsby J.A."/>
            <person name="Tidwell J."/>
            <person name="Bellgard S.E."/>
            <person name="Bellgard M.I."/>
        </authorList>
    </citation>
    <scope>NUCLEOTIDE SEQUENCE</scope>
    <source>
        <tissue evidence="1">Shoot tissue taken approximately 20 cm above the soil surface</tissue>
    </source>
</reference>
<organism evidence="1">
    <name type="scientific">Arundo donax</name>
    <name type="common">Giant reed</name>
    <name type="synonym">Donax arundinaceus</name>
    <dbReference type="NCBI Taxonomy" id="35708"/>
    <lineage>
        <taxon>Eukaryota</taxon>
        <taxon>Viridiplantae</taxon>
        <taxon>Streptophyta</taxon>
        <taxon>Embryophyta</taxon>
        <taxon>Tracheophyta</taxon>
        <taxon>Spermatophyta</taxon>
        <taxon>Magnoliopsida</taxon>
        <taxon>Liliopsida</taxon>
        <taxon>Poales</taxon>
        <taxon>Poaceae</taxon>
        <taxon>PACMAD clade</taxon>
        <taxon>Arundinoideae</taxon>
        <taxon>Arundineae</taxon>
        <taxon>Arundo</taxon>
    </lineage>
</organism>
<proteinExistence type="predicted"/>
<name>A0A0A9H592_ARUDO</name>
<sequence>MHSSLLHLGLRSDVSGERRLLLTHMESKQHRTQHAAVHFIAKLQPPLLLLYDQICTAI</sequence>
<dbReference type="AlphaFoldDB" id="A0A0A9H592"/>
<evidence type="ECO:0000313" key="1">
    <source>
        <dbReference type="EMBL" id="JAE32380.1"/>
    </source>
</evidence>
<dbReference type="EMBL" id="GBRH01165516">
    <property type="protein sequence ID" value="JAE32380.1"/>
    <property type="molecule type" value="Transcribed_RNA"/>
</dbReference>
<accession>A0A0A9H592</accession>
<reference evidence="1" key="1">
    <citation type="submission" date="2014-09" db="EMBL/GenBank/DDBJ databases">
        <authorList>
            <person name="Magalhaes I.L.F."/>
            <person name="Oliveira U."/>
            <person name="Santos F.R."/>
            <person name="Vidigal T.H.D.A."/>
            <person name="Brescovit A.D."/>
            <person name="Santos A.J."/>
        </authorList>
    </citation>
    <scope>NUCLEOTIDE SEQUENCE</scope>
    <source>
        <tissue evidence="1">Shoot tissue taken approximately 20 cm above the soil surface</tissue>
    </source>
</reference>
<protein>
    <submittedName>
        <fullName evidence="1">Uncharacterized protein</fullName>
    </submittedName>
</protein>